<dbReference type="InterPro" id="IPR007492">
    <property type="entry name" value="LytTR_DNA-bd_dom"/>
</dbReference>
<evidence type="ECO:0000313" key="7">
    <source>
        <dbReference type="Proteomes" id="UP000396862"/>
    </source>
</evidence>
<dbReference type="Gene3D" id="2.40.50.1020">
    <property type="entry name" value="LytTr DNA-binding domain"/>
    <property type="match status" value="1"/>
</dbReference>
<feature type="domain" description="Response regulatory" evidence="2">
    <location>
        <begin position="2"/>
        <end position="115"/>
    </location>
</feature>
<dbReference type="EMBL" id="PYGC01000008">
    <property type="protein sequence ID" value="PSK81671.1"/>
    <property type="molecule type" value="Genomic_DNA"/>
</dbReference>
<protein>
    <submittedName>
        <fullName evidence="5">DNA-binding LytR/AlgR family response regulator</fullName>
    </submittedName>
    <submittedName>
        <fullName evidence="4">DNA-binding response regulator</fullName>
    </submittedName>
</protein>
<evidence type="ECO:0000313" key="4">
    <source>
        <dbReference type="EMBL" id="GET21194.1"/>
    </source>
</evidence>
<dbReference type="InterPro" id="IPR001789">
    <property type="entry name" value="Sig_transdc_resp-reg_receiver"/>
</dbReference>
<evidence type="ECO:0000313" key="6">
    <source>
        <dbReference type="Proteomes" id="UP000240621"/>
    </source>
</evidence>
<dbReference type="GO" id="GO:0003677">
    <property type="term" value="F:DNA binding"/>
    <property type="evidence" value="ECO:0007669"/>
    <property type="project" value="UniProtKB-KW"/>
</dbReference>
<gene>
    <name evidence="5" type="ORF">CLV93_10869</name>
    <name evidence="4" type="ORF">JCM18694_14400</name>
</gene>
<organism evidence="5 6">
    <name type="scientific">Prolixibacter denitrificans</name>
    <dbReference type="NCBI Taxonomy" id="1541063"/>
    <lineage>
        <taxon>Bacteria</taxon>
        <taxon>Pseudomonadati</taxon>
        <taxon>Bacteroidota</taxon>
        <taxon>Bacteroidia</taxon>
        <taxon>Marinilabiliales</taxon>
        <taxon>Prolixibacteraceae</taxon>
        <taxon>Prolixibacter</taxon>
    </lineage>
</organism>
<dbReference type="PANTHER" id="PTHR37299">
    <property type="entry name" value="TRANSCRIPTIONAL REGULATOR-RELATED"/>
    <property type="match status" value="1"/>
</dbReference>
<evidence type="ECO:0000259" key="2">
    <source>
        <dbReference type="PROSITE" id="PS50110"/>
    </source>
</evidence>
<dbReference type="PANTHER" id="PTHR37299:SF1">
    <property type="entry name" value="STAGE 0 SPORULATION PROTEIN A HOMOLOG"/>
    <property type="match status" value="1"/>
</dbReference>
<dbReference type="AlphaFoldDB" id="A0A2P8C9Q2"/>
<dbReference type="Proteomes" id="UP000240621">
    <property type="component" value="Unassembled WGS sequence"/>
</dbReference>
<evidence type="ECO:0000313" key="5">
    <source>
        <dbReference type="EMBL" id="PSK81671.1"/>
    </source>
</evidence>
<dbReference type="GO" id="GO:0000156">
    <property type="term" value="F:phosphorelay response regulator activity"/>
    <property type="evidence" value="ECO:0007669"/>
    <property type="project" value="InterPro"/>
</dbReference>
<keyword evidence="7" id="KW-1185">Reference proteome</keyword>
<evidence type="ECO:0000259" key="3">
    <source>
        <dbReference type="PROSITE" id="PS50930"/>
    </source>
</evidence>
<dbReference type="Pfam" id="PF04397">
    <property type="entry name" value="LytTR"/>
    <property type="match status" value="1"/>
</dbReference>
<accession>A0A2P8C9Q2</accession>
<evidence type="ECO:0000256" key="1">
    <source>
        <dbReference type="PROSITE-ProRule" id="PRU00169"/>
    </source>
</evidence>
<keyword evidence="1" id="KW-0597">Phosphoprotein</keyword>
<dbReference type="Pfam" id="PF00072">
    <property type="entry name" value="Response_reg"/>
    <property type="match status" value="1"/>
</dbReference>
<dbReference type="PROSITE" id="PS50930">
    <property type="entry name" value="HTH_LYTTR"/>
    <property type="match status" value="1"/>
</dbReference>
<dbReference type="RefSeq" id="WP_106542973.1">
    <property type="nucleotide sequence ID" value="NZ_BLAU01000001.1"/>
</dbReference>
<proteinExistence type="predicted"/>
<comment type="caution">
    <text evidence="5">The sequence shown here is derived from an EMBL/GenBank/DDBJ whole genome shotgun (WGS) entry which is preliminary data.</text>
</comment>
<dbReference type="Gene3D" id="3.40.50.2300">
    <property type="match status" value="1"/>
</dbReference>
<reference evidence="4 7" key="2">
    <citation type="submission" date="2019-10" db="EMBL/GenBank/DDBJ databases">
        <title>Prolixibacter strains distinguished by the presence of nitrate reductase genes were adept at nitrate-dependent anaerobic corrosion of metallic iron and carbon steel.</title>
        <authorList>
            <person name="Iino T."/>
            <person name="Shono N."/>
            <person name="Ito K."/>
            <person name="Nakamura R."/>
            <person name="Sueoka K."/>
            <person name="Harayama S."/>
            <person name="Ohkuma M."/>
        </authorList>
    </citation>
    <scope>NUCLEOTIDE SEQUENCE [LARGE SCALE GENOMIC DNA]</scope>
    <source>
        <strain evidence="4 7">MIC1-1</strain>
    </source>
</reference>
<dbReference type="InterPro" id="IPR046947">
    <property type="entry name" value="LytR-like"/>
</dbReference>
<name>A0A2P8C9Q2_9BACT</name>
<dbReference type="SUPFAM" id="SSF52172">
    <property type="entry name" value="CheY-like"/>
    <property type="match status" value="1"/>
</dbReference>
<dbReference type="InterPro" id="IPR011006">
    <property type="entry name" value="CheY-like_superfamily"/>
</dbReference>
<dbReference type="FunFam" id="3.40.50.2300:FF:000361">
    <property type="entry name" value="Two-component system response regulator"/>
    <property type="match status" value="1"/>
</dbReference>
<reference evidence="5 6" key="1">
    <citation type="submission" date="2018-03" db="EMBL/GenBank/DDBJ databases">
        <title>Genomic Encyclopedia of Archaeal and Bacterial Type Strains, Phase II (KMG-II): from individual species to whole genera.</title>
        <authorList>
            <person name="Goeker M."/>
        </authorList>
    </citation>
    <scope>NUCLEOTIDE SEQUENCE [LARGE SCALE GENOMIC DNA]</scope>
    <source>
        <strain evidence="5 6">DSM 27267</strain>
    </source>
</reference>
<dbReference type="SMART" id="SM00850">
    <property type="entry name" value="LytTR"/>
    <property type="match status" value="1"/>
</dbReference>
<dbReference type="Proteomes" id="UP000396862">
    <property type="component" value="Unassembled WGS sequence"/>
</dbReference>
<sequence>MNVLIIEDELPTQRMMTDLISNIRPDWQILACLDSVRDSVDWLKTHPNPDLIFSDIQLSDGICFEIFDAIQPQSFVIFVTSYDEYAIQAFRVNSVDYLLKPIEPAMLEKSIEKLDAMQKQVKATELLGSDYKELAEALLSGQKKYRTRMAVPTADGFVKINVNDIAFFYSSQKTTTAITFQQVNHVVDHPLDKLEKQLDPEQFFRANRQFIINIDAVSRVNNWFNGKLVVKTKPESEEKIIVSRERARFFRNWLDR</sequence>
<feature type="modified residue" description="4-aspartylphosphate" evidence="1">
    <location>
        <position position="55"/>
    </location>
</feature>
<feature type="domain" description="HTH LytTR-type" evidence="3">
    <location>
        <begin position="149"/>
        <end position="256"/>
    </location>
</feature>
<dbReference type="SMART" id="SM00448">
    <property type="entry name" value="REC"/>
    <property type="match status" value="1"/>
</dbReference>
<dbReference type="OrthoDB" id="1490554at2"/>
<dbReference type="PROSITE" id="PS50110">
    <property type="entry name" value="RESPONSE_REGULATORY"/>
    <property type="match status" value="1"/>
</dbReference>
<dbReference type="EMBL" id="BLAU01000001">
    <property type="protein sequence ID" value="GET21194.1"/>
    <property type="molecule type" value="Genomic_DNA"/>
</dbReference>
<keyword evidence="5" id="KW-0238">DNA-binding</keyword>